<feature type="compositionally biased region" description="Low complexity" evidence="1">
    <location>
        <begin position="21"/>
        <end position="30"/>
    </location>
</feature>
<dbReference type="Proteomes" id="UP000838763">
    <property type="component" value="Unassembled WGS sequence"/>
</dbReference>
<keyword evidence="3" id="KW-1185">Reference proteome</keyword>
<gene>
    <name evidence="2" type="ORF">PPNO1_LOCUS7949</name>
</gene>
<reference evidence="2" key="1">
    <citation type="submission" date="2022-11" db="EMBL/GenBank/DDBJ databases">
        <authorList>
            <person name="Scott C."/>
            <person name="Bruce N."/>
        </authorList>
    </citation>
    <scope>NUCLEOTIDE SEQUENCE</scope>
</reference>
<feature type="compositionally biased region" description="Basic and acidic residues" evidence="1">
    <location>
        <begin position="47"/>
        <end position="65"/>
    </location>
</feature>
<feature type="region of interest" description="Disordered" evidence="1">
    <location>
        <begin position="120"/>
        <end position="150"/>
    </location>
</feature>
<evidence type="ECO:0000256" key="1">
    <source>
        <dbReference type="SAM" id="MobiDB-lite"/>
    </source>
</evidence>
<accession>A0A9P1H7N9</accession>
<feature type="compositionally biased region" description="Polar residues" evidence="1">
    <location>
        <begin position="133"/>
        <end position="143"/>
    </location>
</feature>
<evidence type="ECO:0000313" key="2">
    <source>
        <dbReference type="EMBL" id="CAI4218359.1"/>
    </source>
</evidence>
<feature type="region of interest" description="Disordered" evidence="1">
    <location>
        <begin position="1"/>
        <end position="101"/>
    </location>
</feature>
<name>A0A9P1H7N9_9PEZI</name>
<dbReference type="EMBL" id="CALLCH030000017">
    <property type="protein sequence ID" value="CAI4218359.1"/>
    <property type="molecule type" value="Genomic_DNA"/>
</dbReference>
<comment type="caution">
    <text evidence="2">The sequence shown here is derived from an EMBL/GenBank/DDBJ whole genome shotgun (WGS) entry which is preliminary data.</text>
</comment>
<dbReference type="AlphaFoldDB" id="A0A9P1H7N9"/>
<organism evidence="2 3">
    <name type="scientific">Parascedosporium putredinis</name>
    <dbReference type="NCBI Taxonomy" id="1442378"/>
    <lineage>
        <taxon>Eukaryota</taxon>
        <taxon>Fungi</taxon>
        <taxon>Dikarya</taxon>
        <taxon>Ascomycota</taxon>
        <taxon>Pezizomycotina</taxon>
        <taxon>Sordariomycetes</taxon>
        <taxon>Hypocreomycetidae</taxon>
        <taxon>Microascales</taxon>
        <taxon>Microascaceae</taxon>
        <taxon>Parascedosporium</taxon>
    </lineage>
</organism>
<sequence>MVDAYYNSGSLPGASPFLLDPPESGSPSSPDRCRYSPQQGARLHLFRPRDTTRDPNRGENLKSEKYQIGAGAPTGRLITRGKYQPTNAFPRPRYTPIPGFRRQDAFKDSQTELLHRLGILYDENDDDEDGASTRPTEITTDGSVSIAPYA</sequence>
<proteinExistence type="predicted"/>
<protein>
    <submittedName>
        <fullName evidence="2">Uncharacterized protein</fullName>
    </submittedName>
</protein>
<evidence type="ECO:0000313" key="3">
    <source>
        <dbReference type="Proteomes" id="UP000838763"/>
    </source>
</evidence>